<keyword evidence="4 10" id="KW-0963">Cytoplasm</keyword>
<comment type="domain">
    <text evidence="10">The C-terminal domain binds 2 Fe-S clusters but is otherwise mostly in an intrinsically disordered conformation.</text>
</comment>
<keyword evidence="3 10" id="KW-0004">4Fe-4S</keyword>
<dbReference type="Proteomes" id="UP001211907">
    <property type="component" value="Unassembled WGS sequence"/>
</dbReference>
<keyword evidence="5 10" id="KW-0001">2Fe-2S</keyword>
<keyword evidence="6 10" id="KW-0479">Metal-binding</keyword>
<evidence type="ECO:0000256" key="7">
    <source>
        <dbReference type="ARBA" id="ARBA00023004"/>
    </source>
</evidence>
<dbReference type="GO" id="GO:0051537">
    <property type="term" value="F:2 iron, 2 sulfur cluster binding"/>
    <property type="evidence" value="ECO:0007669"/>
    <property type="project" value="UniProtKB-UniRule"/>
</dbReference>
<feature type="binding site" evidence="10">
    <location>
        <position position="311"/>
    </location>
    <ligand>
        <name>[2Fe-2S] cluster</name>
        <dbReference type="ChEBI" id="CHEBI:190135"/>
    </ligand>
</feature>
<evidence type="ECO:0000313" key="15">
    <source>
        <dbReference type="Proteomes" id="UP001211907"/>
    </source>
</evidence>
<feature type="binding site" evidence="10">
    <location>
        <position position="362"/>
    </location>
    <ligand>
        <name>[4Fe-4S] cluster</name>
        <dbReference type="ChEBI" id="CHEBI:49883"/>
    </ligand>
</feature>
<keyword evidence="7 10" id="KW-0408">Iron</keyword>
<feature type="short sequence motif" description="Cx2C motif 2" evidence="10">
    <location>
        <begin position="359"/>
        <end position="362"/>
    </location>
</feature>
<evidence type="ECO:0000256" key="5">
    <source>
        <dbReference type="ARBA" id="ARBA00022714"/>
    </source>
</evidence>
<feature type="binding site" evidence="10">
    <location>
        <position position="313"/>
    </location>
    <ligand>
        <name>[2Fe-2S] cluster</name>
        <dbReference type="ChEBI" id="CHEBI:190135"/>
    </ligand>
</feature>
<comment type="caution">
    <text evidence="14">The sequence shown here is derived from an EMBL/GenBank/DDBJ whole genome shotgun (WGS) entry which is preliminary data.</text>
</comment>
<dbReference type="EMBL" id="JADGJH010001517">
    <property type="protein sequence ID" value="KAJ3112685.1"/>
    <property type="molecule type" value="Genomic_DNA"/>
</dbReference>
<proteinExistence type="inferred from homology"/>
<keyword evidence="9 10" id="KW-0496">Mitochondrion</keyword>
<dbReference type="Pfam" id="PF05093">
    <property type="entry name" value="CIAPIN1"/>
    <property type="match status" value="1"/>
</dbReference>
<evidence type="ECO:0000256" key="1">
    <source>
        <dbReference type="ARBA" id="ARBA00001966"/>
    </source>
</evidence>
<feature type="region of interest" description="Fe-S binding site B" evidence="10">
    <location>
        <begin position="348"/>
        <end position="362"/>
    </location>
</feature>
<evidence type="ECO:0000256" key="3">
    <source>
        <dbReference type="ARBA" id="ARBA00022485"/>
    </source>
</evidence>
<comment type="similarity">
    <text evidence="2 10">Belongs to the anamorsin family.</text>
</comment>
<dbReference type="GO" id="GO:0051539">
    <property type="term" value="F:4 iron, 4 sulfur cluster binding"/>
    <property type="evidence" value="ECO:0007669"/>
    <property type="project" value="UniProtKB-KW"/>
</dbReference>
<dbReference type="GO" id="GO:0016226">
    <property type="term" value="P:iron-sulfur cluster assembly"/>
    <property type="evidence" value="ECO:0007669"/>
    <property type="project" value="UniProtKB-UniRule"/>
</dbReference>
<protein>
    <submittedName>
        <fullName evidence="14">Anamorsin</fullName>
    </submittedName>
</protein>
<evidence type="ECO:0000256" key="11">
    <source>
        <dbReference type="SAM" id="MobiDB-lite"/>
    </source>
</evidence>
<evidence type="ECO:0000256" key="4">
    <source>
        <dbReference type="ARBA" id="ARBA00022490"/>
    </source>
</evidence>
<comment type="caution">
    <text evidence="10">Lacks conserved residue(s) required for the propagation of feature annotation.</text>
</comment>
<name>A0AAD5XFK1_9FUNG</name>
<feature type="domain" description="Anamorsin C-terminal" evidence="12">
    <location>
        <begin position="298"/>
        <end position="378"/>
    </location>
</feature>
<evidence type="ECO:0000259" key="13">
    <source>
        <dbReference type="Pfam" id="PF20922"/>
    </source>
</evidence>
<evidence type="ECO:0000256" key="8">
    <source>
        <dbReference type="ARBA" id="ARBA00023014"/>
    </source>
</evidence>
<dbReference type="InterPro" id="IPR029063">
    <property type="entry name" value="SAM-dependent_MTases_sf"/>
</dbReference>
<feature type="domain" description="Anamorsin N-terminal" evidence="13">
    <location>
        <begin position="8"/>
        <end position="208"/>
    </location>
</feature>
<comment type="cofactor">
    <cofactor evidence="10">
        <name>[2Fe-2S] cluster</name>
        <dbReference type="ChEBI" id="CHEBI:190135"/>
    </cofactor>
</comment>
<dbReference type="GO" id="GO:0005758">
    <property type="term" value="C:mitochondrial intermembrane space"/>
    <property type="evidence" value="ECO:0007669"/>
    <property type="project" value="UniProtKB-SubCell"/>
</dbReference>
<keyword evidence="15" id="KW-1185">Reference proteome</keyword>
<evidence type="ECO:0000256" key="6">
    <source>
        <dbReference type="ARBA" id="ARBA00022723"/>
    </source>
</evidence>
<dbReference type="InterPro" id="IPR046408">
    <property type="entry name" value="CIAPIN1"/>
</dbReference>
<dbReference type="Gene3D" id="3.40.50.150">
    <property type="entry name" value="Vaccinia Virus protein VP39"/>
    <property type="match status" value="1"/>
</dbReference>
<feature type="region of interest" description="Disordered" evidence="11">
    <location>
        <begin position="219"/>
        <end position="244"/>
    </location>
</feature>
<dbReference type="InterPro" id="IPR049011">
    <property type="entry name" value="Anamorsin_N_metazoan"/>
</dbReference>
<dbReference type="PANTHER" id="PTHR13273:SF14">
    <property type="entry name" value="ANAMORSIN"/>
    <property type="match status" value="1"/>
</dbReference>
<evidence type="ECO:0000313" key="14">
    <source>
        <dbReference type="EMBL" id="KAJ3112685.1"/>
    </source>
</evidence>
<feature type="binding site" evidence="10">
    <location>
        <position position="359"/>
    </location>
    <ligand>
        <name>[4Fe-4S] cluster</name>
        <dbReference type="ChEBI" id="CHEBI:49883"/>
    </ligand>
</feature>
<feature type="compositionally biased region" description="Pro residues" evidence="11">
    <location>
        <begin position="221"/>
        <end position="231"/>
    </location>
</feature>
<organism evidence="14 15">
    <name type="scientific">Physocladia obscura</name>
    <dbReference type="NCBI Taxonomy" id="109957"/>
    <lineage>
        <taxon>Eukaryota</taxon>
        <taxon>Fungi</taxon>
        <taxon>Fungi incertae sedis</taxon>
        <taxon>Chytridiomycota</taxon>
        <taxon>Chytridiomycota incertae sedis</taxon>
        <taxon>Chytridiomycetes</taxon>
        <taxon>Chytridiales</taxon>
        <taxon>Chytriomycetaceae</taxon>
        <taxon>Physocladia</taxon>
    </lineage>
</organism>
<dbReference type="Pfam" id="PF20922">
    <property type="entry name" value="Anamorsin_N"/>
    <property type="match status" value="1"/>
</dbReference>
<feature type="binding site" evidence="10">
    <location>
        <position position="308"/>
    </location>
    <ligand>
        <name>[2Fe-2S] cluster</name>
        <dbReference type="ChEBI" id="CHEBI:190135"/>
    </ligand>
</feature>
<feature type="binding site" evidence="10">
    <location>
        <position position="348"/>
    </location>
    <ligand>
        <name>[4Fe-4S] cluster</name>
        <dbReference type="ChEBI" id="CHEBI:49883"/>
    </ligand>
</feature>
<evidence type="ECO:0000256" key="2">
    <source>
        <dbReference type="ARBA" id="ARBA00008169"/>
    </source>
</evidence>
<keyword evidence="8 10" id="KW-0411">Iron-sulfur</keyword>
<comment type="cofactor">
    <cofactor evidence="1 10">
        <name>[4Fe-4S] cluster</name>
        <dbReference type="ChEBI" id="CHEBI:49883"/>
    </cofactor>
</comment>
<dbReference type="GO" id="GO:0046872">
    <property type="term" value="F:metal ion binding"/>
    <property type="evidence" value="ECO:0007669"/>
    <property type="project" value="UniProtKB-KW"/>
</dbReference>
<reference evidence="14" key="1">
    <citation type="submission" date="2020-05" db="EMBL/GenBank/DDBJ databases">
        <title>Phylogenomic resolution of chytrid fungi.</title>
        <authorList>
            <person name="Stajich J.E."/>
            <person name="Amses K."/>
            <person name="Simmons R."/>
            <person name="Seto K."/>
            <person name="Myers J."/>
            <person name="Bonds A."/>
            <person name="Quandt C.A."/>
            <person name="Barry K."/>
            <person name="Liu P."/>
            <person name="Grigoriev I."/>
            <person name="Longcore J.E."/>
            <person name="James T.Y."/>
        </authorList>
    </citation>
    <scope>NUCLEOTIDE SEQUENCE</scope>
    <source>
        <strain evidence="14">JEL0513</strain>
    </source>
</reference>
<accession>A0AAD5XFK1</accession>
<sequence length="387" mass="39612">MEGLIQAGTRVLLVGNAAATADELGQAHALATRLSGGRVRFEQLDRLGSGAVTLAGDADVALSGVGVGGVRFAHSDAELAALAAAVAGGGVVALSEPVLSDAKTAADLAALLRDDDGGGRLGVGSLSARRPHRTLAQLVSAVKLAGLVDVAVASSSADSLHNDVLSRWCRADAWAVPDDKADAVVALLQGRVSLPTLVAKKPSYKVGSVAKLSFASKKRPAPIPSPVPVAAPPTTTAARTNTATVTAKKPSVWLISNDDNQDANDDDDDQELEDEDLLLDEFDKKAPVVPTACSDAATDAATKKKKACKNCTCGLADEIDSQEDAAASKILDQIVLVKPPKKAPTSSCGNCYLGDAFRCGSCPYLGMPAFKPGETVTLGGNLLNDDI</sequence>
<feature type="short sequence motif" description="Cx2C motif 1" evidence="10">
    <location>
        <begin position="348"/>
        <end position="351"/>
    </location>
</feature>
<evidence type="ECO:0000256" key="9">
    <source>
        <dbReference type="ARBA" id="ARBA00023128"/>
    </source>
</evidence>
<comment type="domain">
    <text evidence="10">The twin Cx2C motifs are involved in the recognition by the mitochondrial MIA40-ERV1 disulfide relay system. The formation of 2 disulfide bonds in the Cx2C motifs through dithiol/disulfide exchange reactions effectively traps the protein in the mitochondrial intermembrane space.</text>
</comment>
<evidence type="ECO:0000259" key="12">
    <source>
        <dbReference type="Pfam" id="PF05093"/>
    </source>
</evidence>
<feature type="binding site" evidence="10">
    <location>
        <position position="293"/>
    </location>
    <ligand>
        <name>[2Fe-2S] cluster</name>
        <dbReference type="ChEBI" id="CHEBI:190135"/>
    </ligand>
</feature>
<comment type="domain">
    <text evidence="10">The N-terminal domain has structural similarity with S-adenosyl-L-methionine-dependent methyltransferases, but does not bind S-adenosyl-L-methionine. It is required for correct assembly of the 2 Fe-S clusters.</text>
</comment>
<dbReference type="GO" id="GO:0009055">
    <property type="term" value="F:electron transfer activity"/>
    <property type="evidence" value="ECO:0007669"/>
    <property type="project" value="UniProtKB-UniRule"/>
</dbReference>
<gene>
    <name evidence="14" type="primary">CIAPIN1</name>
    <name evidence="14" type="ORF">HK100_002244</name>
</gene>
<dbReference type="InterPro" id="IPR007785">
    <property type="entry name" value="Anamorsin"/>
</dbReference>
<dbReference type="HAMAP" id="MF_03115">
    <property type="entry name" value="Anamorsin"/>
    <property type="match status" value="1"/>
</dbReference>
<dbReference type="PANTHER" id="PTHR13273">
    <property type="entry name" value="ANAMORSIN"/>
    <property type="match status" value="1"/>
</dbReference>
<comment type="subcellular location">
    <subcellularLocation>
        <location evidence="10">Cytoplasm</location>
    </subcellularLocation>
    <subcellularLocation>
        <location evidence="10">Mitochondrion intermembrane space</location>
    </subcellularLocation>
</comment>
<feature type="binding site" evidence="10">
    <location>
        <position position="351"/>
    </location>
    <ligand>
        <name>[4Fe-4S] cluster</name>
        <dbReference type="ChEBI" id="CHEBI:49883"/>
    </ligand>
</feature>
<evidence type="ECO:0000256" key="10">
    <source>
        <dbReference type="HAMAP-Rule" id="MF_03115"/>
    </source>
</evidence>
<feature type="compositionally biased region" description="Low complexity" evidence="11">
    <location>
        <begin position="232"/>
        <end position="244"/>
    </location>
</feature>
<dbReference type="AlphaFoldDB" id="A0AAD5XFK1"/>